<dbReference type="AlphaFoldDB" id="A0A2U3L3S1"/>
<accession>A0A2U3L3S1</accession>
<dbReference type="PRINTS" id="PR01438">
    <property type="entry name" value="UNVRSLSTRESS"/>
</dbReference>
<sequence>MTESNMLKVLLYSDGTQHSFSAAVYAANLFYSVPNMHLIVLHVQEAVLGSREEDQTLMEPSLTNPNLDWVQHLMGGVDSTKIRQYSEIIAKTNEIFSERGHTVNQQVVYSNSGISDTVQAILDYATKNAFDLIIMGTRGLTSLKGLIHGSLAHSVLNKSTIPVLLIKKLPQEFIDRYCSVIDADGHCYLPKIAE</sequence>
<evidence type="ECO:0000313" key="3">
    <source>
        <dbReference type="EMBL" id="SPF46527.1"/>
    </source>
</evidence>
<dbReference type="PANTHER" id="PTHR46268:SF6">
    <property type="entry name" value="UNIVERSAL STRESS PROTEIN UP12"/>
    <property type="match status" value="1"/>
</dbReference>
<evidence type="ECO:0000259" key="2">
    <source>
        <dbReference type="Pfam" id="PF00582"/>
    </source>
</evidence>
<protein>
    <submittedName>
        <fullName evidence="3">Universal stress family protein</fullName>
    </submittedName>
</protein>
<dbReference type="CDD" id="cd00293">
    <property type="entry name" value="USP-like"/>
    <property type="match status" value="1"/>
</dbReference>
<dbReference type="Proteomes" id="UP000238916">
    <property type="component" value="Unassembled WGS sequence"/>
</dbReference>
<dbReference type="OrthoDB" id="152484at2"/>
<dbReference type="PANTHER" id="PTHR46268">
    <property type="entry name" value="STRESS RESPONSE PROTEIN NHAX"/>
    <property type="match status" value="1"/>
</dbReference>
<dbReference type="Gene3D" id="3.40.50.620">
    <property type="entry name" value="HUPs"/>
    <property type="match status" value="1"/>
</dbReference>
<reference evidence="4" key="1">
    <citation type="submission" date="2018-02" db="EMBL/GenBank/DDBJ databases">
        <authorList>
            <person name="Hausmann B."/>
        </authorList>
    </citation>
    <scope>NUCLEOTIDE SEQUENCE [LARGE SCALE GENOMIC DNA]</scope>
    <source>
        <strain evidence="4">Peat soil MAG SbF1</strain>
    </source>
</reference>
<proteinExistence type="inferred from homology"/>
<dbReference type="SUPFAM" id="SSF52402">
    <property type="entry name" value="Adenine nucleotide alpha hydrolases-like"/>
    <property type="match status" value="1"/>
</dbReference>
<feature type="domain" description="UspA" evidence="2">
    <location>
        <begin position="8"/>
        <end position="167"/>
    </location>
</feature>
<dbReference type="InterPro" id="IPR014729">
    <property type="entry name" value="Rossmann-like_a/b/a_fold"/>
</dbReference>
<evidence type="ECO:0000256" key="1">
    <source>
        <dbReference type="ARBA" id="ARBA00008791"/>
    </source>
</evidence>
<organism evidence="3 4">
    <name type="scientific">Candidatus Desulfosporosinus infrequens</name>
    <dbReference type="NCBI Taxonomy" id="2043169"/>
    <lineage>
        <taxon>Bacteria</taxon>
        <taxon>Bacillati</taxon>
        <taxon>Bacillota</taxon>
        <taxon>Clostridia</taxon>
        <taxon>Eubacteriales</taxon>
        <taxon>Desulfitobacteriaceae</taxon>
        <taxon>Desulfosporosinus</taxon>
    </lineage>
</organism>
<dbReference type="InterPro" id="IPR006015">
    <property type="entry name" value="Universal_stress_UspA"/>
</dbReference>
<dbReference type="EMBL" id="OMOF01000293">
    <property type="protein sequence ID" value="SPF46527.1"/>
    <property type="molecule type" value="Genomic_DNA"/>
</dbReference>
<name>A0A2U3L3S1_9FIRM</name>
<gene>
    <name evidence="3" type="ORF">SBF1_3620002</name>
</gene>
<comment type="similarity">
    <text evidence="1">Belongs to the universal stress protein A family.</text>
</comment>
<dbReference type="InterPro" id="IPR006016">
    <property type="entry name" value="UspA"/>
</dbReference>
<dbReference type="Pfam" id="PF00582">
    <property type="entry name" value="Usp"/>
    <property type="match status" value="1"/>
</dbReference>
<evidence type="ECO:0000313" key="4">
    <source>
        <dbReference type="Proteomes" id="UP000238916"/>
    </source>
</evidence>